<dbReference type="EMBL" id="CAJNOR010001023">
    <property type="protein sequence ID" value="CAF1058862.1"/>
    <property type="molecule type" value="Genomic_DNA"/>
</dbReference>
<dbReference type="Proteomes" id="UP000663828">
    <property type="component" value="Unassembled WGS sequence"/>
</dbReference>
<sequence>MATLPPELWQQIFLFLPSLEDLAQTSAVCSLFRNLILKKWFLKEYSTRQRFRFMDNLQIWFKFTERNNLYKNFVSADQTIRSRSAETCPEVQNVFYTDKDFFYHLPCLRHSNSRISVHYELAANDFTQWTFSFWIIMCSSDHLKKLAMEFSFENDTTLQLELDFHTGSVVITNTIEKFIEQDCTQLELDKWIHFTLVLECKVNENIQVFLNGNRVIDYPCRDSPLLRHSLRRWNLRSWYYFGCLADFCLWTKKLANYEIRAIAEQKTSIDLVDTTKSVFGHTIQY</sequence>
<proteinExistence type="predicted"/>
<comment type="caution">
    <text evidence="4">The sequence shown here is derived from an EMBL/GenBank/DDBJ whole genome shotgun (WGS) entry which is preliminary data.</text>
</comment>
<dbReference type="Gene3D" id="1.20.1280.50">
    <property type="match status" value="1"/>
</dbReference>
<dbReference type="InterPro" id="IPR001810">
    <property type="entry name" value="F-box_dom"/>
</dbReference>
<dbReference type="Pfam" id="PF12937">
    <property type="entry name" value="F-box-like"/>
    <property type="match status" value="1"/>
</dbReference>
<dbReference type="InterPro" id="IPR036047">
    <property type="entry name" value="F-box-like_dom_sf"/>
</dbReference>
<name>A0A814L394_ADIRI</name>
<dbReference type="SUPFAM" id="SSF49899">
    <property type="entry name" value="Concanavalin A-like lectins/glucanases"/>
    <property type="match status" value="1"/>
</dbReference>
<evidence type="ECO:0008006" key="7">
    <source>
        <dbReference type="Google" id="ProtNLM"/>
    </source>
</evidence>
<keyword evidence="1" id="KW-0430">Lectin</keyword>
<dbReference type="Gene3D" id="2.60.120.200">
    <property type="match status" value="1"/>
</dbReference>
<evidence type="ECO:0000313" key="6">
    <source>
        <dbReference type="Proteomes" id="UP000663828"/>
    </source>
</evidence>
<organism evidence="4 6">
    <name type="scientific">Adineta ricciae</name>
    <name type="common">Rotifer</name>
    <dbReference type="NCBI Taxonomy" id="249248"/>
    <lineage>
        <taxon>Eukaryota</taxon>
        <taxon>Metazoa</taxon>
        <taxon>Spiralia</taxon>
        <taxon>Gnathifera</taxon>
        <taxon>Rotifera</taxon>
        <taxon>Eurotatoria</taxon>
        <taxon>Bdelloidea</taxon>
        <taxon>Adinetida</taxon>
        <taxon>Adinetidae</taxon>
        <taxon>Adineta</taxon>
    </lineage>
</organism>
<evidence type="ECO:0000259" key="2">
    <source>
        <dbReference type="PROSITE" id="PS50181"/>
    </source>
</evidence>
<evidence type="ECO:0000313" key="4">
    <source>
        <dbReference type="EMBL" id="CAF1058862.1"/>
    </source>
</evidence>
<dbReference type="Proteomes" id="UP000663852">
    <property type="component" value="Unassembled WGS sequence"/>
</dbReference>
<evidence type="ECO:0000313" key="5">
    <source>
        <dbReference type="EMBL" id="CAF1091129.1"/>
    </source>
</evidence>
<evidence type="ECO:0000256" key="1">
    <source>
        <dbReference type="ARBA" id="ARBA00022734"/>
    </source>
</evidence>
<dbReference type="InterPro" id="IPR013320">
    <property type="entry name" value="ConA-like_dom_sf"/>
</dbReference>
<dbReference type="SUPFAM" id="SSF81383">
    <property type="entry name" value="F-box domain"/>
    <property type="match status" value="1"/>
</dbReference>
<dbReference type="PROSITE" id="PS51304">
    <property type="entry name" value="GALECTIN"/>
    <property type="match status" value="1"/>
</dbReference>
<dbReference type="GO" id="GO:0030246">
    <property type="term" value="F:carbohydrate binding"/>
    <property type="evidence" value="ECO:0007669"/>
    <property type="project" value="UniProtKB-KW"/>
</dbReference>
<keyword evidence="6" id="KW-1185">Reference proteome</keyword>
<feature type="domain" description="Galectin" evidence="3">
    <location>
        <begin position="101"/>
        <end position="260"/>
    </location>
</feature>
<dbReference type="InterPro" id="IPR001079">
    <property type="entry name" value="Galectin_CRD"/>
</dbReference>
<dbReference type="OrthoDB" id="9986192at2759"/>
<dbReference type="EMBL" id="CAJNOJ010000094">
    <property type="protein sequence ID" value="CAF1091129.1"/>
    <property type="molecule type" value="Genomic_DNA"/>
</dbReference>
<evidence type="ECO:0000259" key="3">
    <source>
        <dbReference type="PROSITE" id="PS51304"/>
    </source>
</evidence>
<reference evidence="4" key="1">
    <citation type="submission" date="2021-02" db="EMBL/GenBank/DDBJ databases">
        <authorList>
            <person name="Nowell W R."/>
        </authorList>
    </citation>
    <scope>NUCLEOTIDE SEQUENCE</scope>
</reference>
<dbReference type="PROSITE" id="PS50181">
    <property type="entry name" value="FBOX"/>
    <property type="match status" value="1"/>
</dbReference>
<dbReference type="CDD" id="cd09917">
    <property type="entry name" value="F-box_SF"/>
    <property type="match status" value="1"/>
</dbReference>
<gene>
    <name evidence="5" type="ORF">EDS130_LOCUS19479</name>
    <name evidence="4" type="ORF">XAT740_LOCUS16174</name>
</gene>
<accession>A0A814L394</accession>
<dbReference type="AlphaFoldDB" id="A0A814L394"/>
<dbReference type="SMART" id="SM00256">
    <property type="entry name" value="FBOX"/>
    <property type="match status" value="1"/>
</dbReference>
<protein>
    <recommendedName>
        <fullName evidence="7">F-box domain-containing protein</fullName>
    </recommendedName>
</protein>
<feature type="domain" description="F-box" evidence="2">
    <location>
        <begin position="1"/>
        <end position="45"/>
    </location>
</feature>